<evidence type="ECO:0000313" key="8">
    <source>
        <dbReference type="EMBL" id="KAJ5086052.1"/>
    </source>
</evidence>
<keyword evidence="2 6" id="KW-0853">WD repeat</keyword>
<keyword evidence="4 6" id="KW-0677">Repeat</keyword>
<gene>
    <name evidence="8" type="ORF">N7532_010823</name>
</gene>
<dbReference type="AlphaFoldDB" id="A0A9W9EQB9"/>
<dbReference type="EMBL" id="JAPQKI010000010">
    <property type="protein sequence ID" value="KAJ5086052.1"/>
    <property type="molecule type" value="Genomic_DNA"/>
</dbReference>
<dbReference type="InterPro" id="IPR015943">
    <property type="entry name" value="WD40/YVTN_repeat-like_dom_sf"/>
</dbReference>
<dbReference type="GO" id="GO:0005829">
    <property type="term" value="C:cytosol"/>
    <property type="evidence" value="ECO:0007669"/>
    <property type="project" value="TreeGrafter"/>
</dbReference>
<organism evidence="8 9">
    <name type="scientific">Penicillium argentinense</name>
    <dbReference type="NCBI Taxonomy" id="1131581"/>
    <lineage>
        <taxon>Eukaryota</taxon>
        <taxon>Fungi</taxon>
        <taxon>Dikarya</taxon>
        <taxon>Ascomycota</taxon>
        <taxon>Pezizomycotina</taxon>
        <taxon>Eurotiomycetes</taxon>
        <taxon>Eurotiomycetidae</taxon>
        <taxon>Eurotiales</taxon>
        <taxon>Aspergillaceae</taxon>
        <taxon>Penicillium</taxon>
    </lineage>
</organism>
<dbReference type="Proteomes" id="UP001149074">
    <property type="component" value="Unassembled WGS sequence"/>
</dbReference>
<evidence type="ECO:0008006" key="10">
    <source>
        <dbReference type="Google" id="ProtNLM"/>
    </source>
</evidence>
<dbReference type="RefSeq" id="XP_056470730.1">
    <property type="nucleotide sequence ID" value="XM_056623314.1"/>
</dbReference>
<dbReference type="GO" id="GO:0106004">
    <property type="term" value="P:tRNA (guanine-N7)-methylation"/>
    <property type="evidence" value="ECO:0007669"/>
    <property type="project" value="UniProtKB-UniRule"/>
</dbReference>
<dbReference type="PANTHER" id="PTHR16288">
    <property type="entry name" value="WD40 REPEAT PROTEIN 4"/>
    <property type="match status" value="1"/>
</dbReference>
<protein>
    <recommendedName>
        <fullName evidence="10">Transfer RNA methyltransferase 82</fullName>
    </recommendedName>
</protein>
<comment type="pathway">
    <text evidence="6">tRNA modification; N(7)-methylguanine-tRNA biosynthesis.</text>
</comment>
<dbReference type="Pfam" id="PF00400">
    <property type="entry name" value="WD40"/>
    <property type="match status" value="1"/>
</dbReference>
<dbReference type="PANTHER" id="PTHR16288:SF0">
    <property type="entry name" value="TRNA (GUANINE-N(7)-)-METHYLTRANSFERASE NON-CATALYTIC SUBUNIT WDR4"/>
    <property type="match status" value="1"/>
</dbReference>
<evidence type="ECO:0000256" key="1">
    <source>
        <dbReference type="ARBA" id="ARBA00004123"/>
    </source>
</evidence>
<reference evidence="8" key="1">
    <citation type="submission" date="2022-11" db="EMBL/GenBank/DDBJ databases">
        <authorList>
            <person name="Petersen C."/>
        </authorList>
    </citation>
    <scope>NUCLEOTIDE SEQUENCE</scope>
    <source>
        <strain evidence="8">IBT 30761</strain>
    </source>
</reference>
<evidence type="ECO:0000313" key="9">
    <source>
        <dbReference type="Proteomes" id="UP001149074"/>
    </source>
</evidence>
<dbReference type="InterPro" id="IPR028884">
    <property type="entry name" value="Trm82"/>
</dbReference>
<keyword evidence="9" id="KW-1185">Reference proteome</keyword>
<evidence type="ECO:0000256" key="7">
    <source>
        <dbReference type="SAM" id="MobiDB-lite"/>
    </source>
</evidence>
<dbReference type="GO" id="GO:0005634">
    <property type="term" value="C:nucleus"/>
    <property type="evidence" value="ECO:0007669"/>
    <property type="project" value="UniProtKB-SubCell"/>
</dbReference>
<comment type="caution">
    <text evidence="8">The sequence shown here is derived from an EMBL/GenBank/DDBJ whole genome shotgun (WGS) entry which is preliminary data.</text>
</comment>
<evidence type="ECO:0000256" key="2">
    <source>
        <dbReference type="ARBA" id="ARBA00022574"/>
    </source>
</evidence>
<name>A0A9W9EQB9_9EURO</name>
<dbReference type="OrthoDB" id="339900at2759"/>
<dbReference type="GO" id="GO:0043527">
    <property type="term" value="C:tRNA methyltransferase complex"/>
    <property type="evidence" value="ECO:0007669"/>
    <property type="project" value="TreeGrafter"/>
</dbReference>
<proteinExistence type="inferred from homology"/>
<comment type="subcellular location">
    <subcellularLocation>
        <location evidence="1 6">Nucleus</location>
    </subcellularLocation>
</comment>
<dbReference type="InterPro" id="IPR001680">
    <property type="entry name" value="WD40_rpt"/>
</dbReference>
<evidence type="ECO:0000256" key="4">
    <source>
        <dbReference type="ARBA" id="ARBA00022737"/>
    </source>
</evidence>
<evidence type="ECO:0000256" key="3">
    <source>
        <dbReference type="ARBA" id="ARBA00022694"/>
    </source>
</evidence>
<keyword evidence="3 6" id="KW-0819">tRNA processing</keyword>
<keyword evidence="5 6" id="KW-0539">Nucleus</keyword>
<dbReference type="GeneID" id="81362293"/>
<comment type="function">
    <text evidence="6">Required for the formation of N(7)-methylguanine at position 46 (m7G46) in tRNA. In the complex, it is required to stabilize and induce conformational changes of the catalytic subunit.</text>
</comment>
<dbReference type="SUPFAM" id="SSF50978">
    <property type="entry name" value="WD40 repeat-like"/>
    <property type="match status" value="1"/>
</dbReference>
<dbReference type="HAMAP" id="MF_03056">
    <property type="entry name" value="TRM82"/>
    <property type="match status" value="1"/>
</dbReference>
<comment type="similarity">
    <text evidence="6">Belongs to the WD repeat TRM82 family.</text>
</comment>
<reference evidence="8" key="2">
    <citation type="journal article" date="2023" name="IMA Fungus">
        <title>Comparative genomic study of the Penicillium genus elucidates a diverse pangenome and 15 lateral gene transfer events.</title>
        <authorList>
            <person name="Petersen C."/>
            <person name="Sorensen T."/>
            <person name="Nielsen M.R."/>
            <person name="Sondergaard T.E."/>
            <person name="Sorensen J.L."/>
            <person name="Fitzpatrick D.A."/>
            <person name="Frisvad J.C."/>
            <person name="Nielsen K.L."/>
        </authorList>
    </citation>
    <scope>NUCLEOTIDE SEQUENCE</scope>
    <source>
        <strain evidence="8">IBT 30761</strain>
    </source>
</reference>
<evidence type="ECO:0000256" key="6">
    <source>
        <dbReference type="HAMAP-Rule" id="MF_03056"/>
    </source>
</evidence>
<accession>A0A9W9EQB9</accession>
<dbReference type="InterPro" id="IPR036322">
    <property type="entry name" value="WD40_repeat_dom_sf"/>
</dbReference>
<feature type="region of interest" description="Disordered" evidence="7">
    <location>
        <begin position="51"/>
        <end position="97"/>
    </location>
</feature>
<dbReference type="Gene3D" id="2.130.10.10">
    <property type="entry name" value="YVTN repeat-like/Quinoprotein amine dehydrogenase"/>
    <property type="match status" value="1"/>
</dbReference>
<sequence length="497" mass="54604">MASFQQPLQCVQYVKQQSPSSGEFLIASAGRHLYSYAATTGQFLDVWPKNVESNTESAPEDQAPPEKRRKLSSGADGLEENLKDTTAPKKSSGKQLPEWSNIPILTTSFDGKYVIALTAEDKCIRVFNLGENGKLEELSSREMPKRPSALVLTPDGQTILCGDKFGDAYSLPLIPGEYLPRTEKEKAYKPAATALTVHSRRNLESLEQQRIQAEKAAKNGGVKKPSSEEKTSLNFEHRLIIGHVSLLTDLIAVALPTEATPGRNYILTADRDEHIRVSRGIPQSHIIERYCLGHTSFITKLCSPSWAPEYLISGGGDNYLLLWNWGESQVLQKVSLEGLVQTPEPIVRGIWAVSLEQSAATVKAILVALEGSPELLSFTIEEDTLKLQDTIQCFGNVLDLTGIDSRGSIAVSVDTIREPGSTEAWKSTSGTPQKLLEYFQVSVEVESLKWKPVEDPLATSINSAGTSALPAELDDKQKKGFDDILYTLGVLRKRAYD</sequence>
<evidence type="ECO:0000256" key="5">
    <source>
        <dbReference type="ARBA" id="ARBA00023242"/>
    </source>
</evidence>